<sequence>MGARARWWGGRHRTAGTSAPPHGGPPRVTGRRTATTGIHAPLRALTQRCVPRVRGPATGHCVPVLTHRKETFRADMPLKVPSCRYRRSVTIRQKDARKGSA</sequence>
<dbReference type="EMBL" id="FN554889">
    <property type="protein sequence ID" value="CBG72512.1"/>
    <property type="molecule type" value="Genomic_DNA"/>
</dbReference>
<dbReference type="HOGENOM" id="CLU_2290184_0_0_11"/>
<dbReference type="KEGG" id="scb:SCAB_54811"/>
<dbReference type="AlphaFoldDB" id="C9YZF5"/>
<keyword evidence="3" id="KW-1185">Reference proteome</keyword>
<proteinExistence type="predicted"/>
<feature type="region of interest" description="Disordered" evidence="1">
    <location>
        <begin position="1"/>
        <end position="32"/>
    </location>
</feature>
<protein>
    <submittedName>
        <fullName evidence="2">Uncharacterized protein</fullName>
    </submittedName>
</protein>
<evidence type="ECO:0000313" key="2">
    <source>
        <dbReference type="EMBL" id="CBG72512.1"/>
    </source>
</evidence>
<accession>C9YZF5</accession>
<evidence type="ECO:0000256" key="1">
    <source>
        <dbReference type="SAM" id="MobiDB-lite"/>
    </source>
</evidence>
<reference evidence="2 3" key="1">
    <citation type="journal article" date="2010" name="Mol. Plant Microbe Interact.">
        <title>Streptomyces scabies 87-22 contains a coronafacic acid-like biosynthetic cluster that contributes to plant-microbe interactions.</title>
        <authorList>
            <person name="Bignell D.R."/>
            <person name="Seipke R.F."/>
            <person name="Huguet-Tapia J.C."/>
            <person name="Chambers A.H."/>
            <person name="Parry R.J."/>
            <person name="Loria R."/>
        </authorList>
    </citation>
    <scope>NUCLEOTIDE SEQUENCE [LARGE SCALE GENOMIC DNA]</scope>
    <source>
        <strain evidence="2 3">87.22</strain>
    </source>
</reference>
<name>C9YZF5_STRSW</name>
<dbReference type="Proteomes" id="UP000001444">
    <property type="component" value="Chromosome"/>
</dbReference>
<evidence type="ECO:0000313" key="3">
    <source>
        <dbReference type="Proteomes" id="UP000001444"/>
    </source>
</evidence>
<gene>
    <name evidence="2" type="ordered locus">SCAB_54811</name>
</gene>
<organism evidence="2 3">
    <name type="scientific">Streptomyces scabiei (strain 87.22)</name>
    <dbReference type="NCBI Taxonomy" id="680198"/>
    <lineage>
        <taxon>Bacteria</taxon>
        <taxon>Bacillati</taxon>
        <taxon>Actinomycetota</taxon>
        <taxon>Actinomycetes</taxon>
        <taxon>Kitasatosporales</taxon>
        <taxon>Streptomycetaceae</taxon>
        <taxon>Streptomyces</taxon>
    </lineage>
</organism>
<dbReference type="STRING" id="680198.SCAB_54811"/>